<organism evidence="3 4">
    <name type="scientific">Papaver somniferum</name>
    <name type="common">Opium poppy</name>
    <dbReference type="NCBI Taxonomy" id="3469"/>
    <lineage>
        <taxon>Eukaryota</taxon>
        <taxon>Viridiplantae</taxon>
        <taxon>Streptophyta</taxon>
        <taxon>Embryophyta</taxon>
        <taxon>Tracheophyta</taxon>
        <taxon>Spermatophyta</taxon>
        <taxon>Magnoliopsida</taxon>
        <taxon>Ranunculales</taxon>
        <taxon>Papaveraceae</taxon>
        <taxon>Papaveroideae</taxon>
        <taxon>Papaver</taxon>
    </lineage>
</organism>
<dbReference type="PANTHER" id="PTHR43228">
    <property type="entry name" value="TWO-COMPONENT RESPONSE REGULATOR"/>
    <property type="match status" value="1"/>
</dbReference>
<evidence type="ECO:0000259" key="2">
    <source>
        <dbReference type="PROSITE" id="PS50110"/>
    </source>
</evidence>
<accession>A0A4Y7LKN6</accession>
<dbReference type="PROSITE" id="PS50110">
    <property type="entry name" value="RESPONSE_REGULATORY"/>
    <property type="match status" value="1"/>
</dbReference>
<keyword evidence="1" id="KW-0597">Phosphoprotein</keyword>
<sequence length="121" mass="13379">MSAPARIALVVDDDRITRMVHCSHLKALGFQTQEAEDGKDAVQLLEEGNKFQLILMDCEMTSMHGPEATRRIREMGIETPILGVSSISDETLRANFVGSGLTDLFTKPLARDMLMPYARVG</sequence>
<reference evidence="3 4" key="1">
    <citation type="journal article" date="2018" name="Science">
        <title>The opium poppy genome and morphinan production.</title>
        <authorList>
            <person name="Guo L."/>
            <person name="Winzer T."/>
            <person name="Yang X."/>
            <person name="Li Y."/>
            <person name="Ning Z."/>
            <person name="He Z."/>
            <person name="Teodor R."/>
            <person name="Lu Y."/>
            <person name="Bowser T.A."/>
            <person name="Graham I.A."/>
            <person name="Ye K."/>
        </authorList>
    </citation>
    <scope>NUCLEOTIDE SEQUENCE [LARGE SCALE GENOMIC DNA]</scope>
    <source>
        <strain evidence="4">cv. HN1</strain>
        <tissue evidence="3">Leaves</tissue>
    </source>
</reference>
<dbReference type="STRING" id="3469.A0A4Y7LKN6"/>
<evidence type="ECO:0000313" key="3">
    <source>
        <dbReference type="EMBL" id="RZC85058.1"/>
    </source>
</evidence>
<dbReference type="Gene3D" id="3.40.50.2300">
    <property type="match status" value="1"/>
</dbReference>
<dbReference type="SUPFAM" id="SSF52172">
    <property type="entry name" value="CheY-like"/>
    <property type="match status" value="1"/>
</dbReference>
<dbReference type="EMBL" id="CM010725">
    <property type="protein sequence ID" value="RZC85058.1"/>
    <property type="molecule type" value="Genomic_DNA"/>
</dbReference>
<proteinExistence type="predicted"/>
<evidence type="ECO:0000256" key="1">
    <source>
        <dbReference type="PROSITE-ProRule" id="PRU00169"/>
    </source>
</evidence>
<dbReference type="SMART" id="SM00448">
    <property type="entry name" value="REC"/>
    <property type="match status" value="1"/>
</dbReference>
<dbReference type="PANTHER" id="PTHR43228:SF1">
    <property type="entry name" value="TWO-COMPONENT RESPONSE REGULATOR ARR22"/>
    <property type="match status" value="1"/>
</dbReference>
<feature type="domain" description="Response regulatory" evidence="2">
    <location>
        <begin position="7"/>
        <end position="121"/>
    </location>
</feature>
<dbReference type="OMA" id="LGMETHE"/>
<dbReference type="InterPro" id="IPR001789">
    <property type="entry name" value="Sig_transdc_resp-reg_receiver"/>
</dbReference>
<dbReference type="Gramene" id="RZC85058">
    <property type="protein sequence ID" value="RZC85058"/>
    <property type="gene ID" value="C5167_047841"/>
</dbReference>
<feature type="modified residue" description="4-aspartylphosphate" evidence="1">
    <location>
        <position position="57"/>
    </location>
</feature>
<dbReference type="OrthoDB" id="21225at2759"/>
<protein>
    <recommendedName>
        <fullName evidence="2">Response regulatory domain-containing protein</fullName>
    </recommendedName>
</protein>
<evidence type="ECO:0000313" key="4">
    <source>
        <dbReference type="Proteomes" id="UP000316621"/>
    </source>
</evidence>
<dbReference type="InterPro" id="IPR052048">
    <property type="entry name" value="ST_Response_Regulator"/>
</dbReference>
<gene>
    <name evidence="3" type="ORF">C5167_047841</name>
</gene>
<name>A0A4Y7LKN6_PAPSO</name>
<keyword evidence="4" id="KW-1185">Reference proteome</keyword>
<dbReference type="Pfam" id="PF00072">
    <property type="entry name" value="Response_reg"/>
    <property type="match status" value="1"/>
</dbReference>
<dbReference type="CDD" id="cd17546">
    <property type="entry name" value="REC_hyHK_CKI1_RcsC-like"/>
    <property type="match status" value="1"/>
</dbReference>
<dbReference type="GO" id="GO:0000160">
    <property type="term" value="P:phosphorelay signal transduction system"/>
    <property type="evidence" value="ECO:0007669"/>
    <property type="project" value="InterPro"/>
</dbReference>
<dbReference type="Proteomes" id="UP000316621">
    <property type="component" value="Chromosome 11"/>
</dbReference>
<dbReference type="InterPro" id="IPR011006">
    <property type="entry name" value="CheY-like_superfamily"/>
</dbReference>
<dbReference type="AlphaFoldDB" id="A0A4Y7LKN6"/>